<accession>A0A8B7YPS1</accession>
<keyword evidence="2" id="KW-0175">Coiled coil</keyword>
<dbReference type="InterPro" id="IPR002048">
    <property type="entry name" value="EF_hand_dom"/>
</dbReference>
<evidence type="ECO:0000256" key="1">
    <source>
        <dbReference type="ARBA" id="ARBA00022837"/>
    </source>
</evidence>
<evidence type="ECO:0000313" key="4">
    <source>
        <dbReference type="Proteomes" id="UP000694845"/>
    </source>
</evidence>
<dbReference type="GO" id="GO:0005737">
    <property type="term" value="C:cytoplasm"/>
    <property type="evidence" value="ECO:0007669"/>
    <property type="project" value="TreeGrafter"/>
</dbReference>
<dbReference type="PROSITE" id="PS00018">
    <property type="entry name" value="EF_HAND_1"/>
    <property type="match status" value="1"/>
</dbReference>
<dbReference type="GO" id="GO:0061891">
    <property type="term" value="F:calcium ion sensor activity"/>
    <property type="evidence" value="ECO:0007669"/>
    <property type="project" value="TreeGrafter"/>
</dbReference>
<dbReference type="SMART" id="SM00054">
    <property type="entry name" value="EFh"/>
    <property type="match status" value="3"/>
</dbReference>
<keyword evidence="1" id="KW-0106">Calcium</keyword>
<dbReference type="OrthoDB" id="186625at2759"/>
<feature type="coiled-coil region" evidence="2">
    <location>
        <begin position="165"/>
        <end position="199"/>
    </location>
</feature>
<keyword evidence="4" id="KW-1185">Reference proteome</keyword>
<dbReference type="GO" id="GO:0097228">
    <property type="term" value="C:sperm principal piece"/>
    <property type="evidence" value="ECO:0007669"/>
    <property type="project" value="TreeGrafter"/>
</dbReference>
<dbReference type="KEGG" id="aplc:110981287"/>
<dbReference type="SUPFAM" id="SSF47473">
    <property type="entry name" value="EF-hand"/>
    <property type="match status" value="1"/>
</dbReference>
<name>A0A8B7YPS1_ACAPL</name>
<dbReference type="PANTHER" id="PTHR47065">
    <property type="entry name" value="EF-HAND CALCIUM-BINDING DOMAIN-CONTAINING PROTEIN 9"/>
    <property type="match status" value="1"/>
</dbReference>
<dbReference type="InterPro" id="IPR011992">
    <property type="entry name" value="EF-hand-dom_pair"/>
</dbReference>
<feature type="domain" description="EF-hand" evidence="3">
    <location>
        <begin position="135"/>
        <end position="170"/>
    </location>
</feature>
<evidence type="ECO:0000313" key="5">
    <source>
        <dbReference type="RefSeq" id="XP_022094445.1"/>
    </source>
</evidence>
<dbReference type="Gene3D" id="1.10.238.10">
    <property type="entry name" value="EF-hand"/>
    <property type="match status" value="2"/>
</dbReference>
<organism evidence="4 5">
    <name type="scientific">Acanthaster planci</name>
    <name type="common">Crown-of-thorns starfish</name>
    <dbReference type="NCBI Taxonomy" id="133434"/>
    <lineage>
        <taxon>Eukaryota</taxon>
        <taxon>Metazoa</taxon>
        <taxon>Echinodermata</taxon>
        <taxon>Eleutherozoa</taxon>
        <taxon>Asterozoa</taxon>
        <taxon>Asteroidea</taxon>
        <taxon>Valvatacea</taxon>
        <taxon>Valvatida</taxon>
        <taxon>Acanthasteridae</taxon>
        <taxon>Acanthaster</taxon>
    </lineage>
</organism>
<gene>
    <name evidence="5" type="primary">LOC110981287</name>
</gene>
<dbReference type="GO" id="GO:0030317">
    <property type="term" value="P:flagellated sperm motility"/>
    <property type="evidence" value="ECO:0007669"/>
    <property type="project" value="TreeGrafter"/>
</dbReference>
<dbReference type="GO" id="GO:0005509">
    <property type="term" value="F:calcium ion binding"/>
    <property type="evidence" value="ECO:0007669"/>
    <property type="project" value="InterPro"/>
</dbReference>
<dbReference type="CTD" id="285588"/>
<reference evidence="5" key="1">
    <citation type="submission" date="2025-08" db="UniProtKB">
        <authorList>
            <consortium name="RefSeq"/>
        </authorList>
    </citation>
    <scope>IDENTIFICATION</scope>
</reference>
<dbReference type="Pfam" id="PF13499">
    <property type="entry name" value="EF-hand_7"/>
    <property type="match status" value="1"/>
</dbReference>
<dbReference type="Proteomes" id="UP000694845">
    <property type="component" value="Unplaced"/>
</dbReference>
<dbReference type="Pfam" id="PF13202">
    <property type="entry name" value="EF-hand_5"/>
    <property type="match status" value="1"/>
</dbReference>
<dbReference type="InterPro" id="IPR018247">
    <property type="entry name" value="EF_Hand_1_Ca_BS"/>
</dbReference>
<proteinExistence type="predicted"/>
<protein>
    <submittedName>
        <fullName evidence="5">EF-hand calcium-binding domain-containing protein 9-like</fullName>
    </submittedName>
</protein>
<dbReference type="AlphaFoldDB" id="A0A8B7YPS1"/>
<dbReference type="InterPro" id="IPR042798">
    <property type="entry name" value="EFCAB9"/>
</dbReference>
<dbReference type="PROSITE" id="PS50222">
    <property type="entry name" value="EF_HAND_2"/>
    <property type="match status" value="2"/>
</dbReference>
<dbReference type="RefSeq" id="XP_022094445.1">
    <property type="nucleotide sequence ID" value="XM_022238753.1"/>
</dbReference>
<evidence type="ECO:0000256" key="2">
    <source>
        <dbReference type="SAM" id="Coils"/>
    </source>
</evidence>
<feature type="domain" description="EF-hand" evidence="3">
    <location>
        <begin position="58"/>
        <end position="93"/>
    </location>
</feature>
<dbReference type="PANTHER" id="PTHR47065:SF1">
    <property type="entry name" value="EF-HAND CALCIUM-BINDING DOMAIN-CONTAINING PROTEIN 9"/>
    <property type="match status" value="1"/>
</dbReference>
<dbReference type="OMA" id="FEMYRFL"/>
<dbReference type="GeneID" id="110981287"/>
<evidence type="ECO:0000259" key="3">
    <source>
        <dbReference type="PROSITE" id="PS50222"/>
    </source>
</evidence>
<sequence length="221" mass="25894">MKIKAGILQCMHLDKTYSMLSGKNVNILLEYFKLLDVHNEMSLNDIQFYNFLHAVTDLSKAHIYNVFDMLDVDGSGRIDFDEFYLLACILISLKDKEEKQFIYRHSRTVFELLDEDRSQSISAEEFSAFGFLFNFQGAAVSQIFKDFDISGDEELDYKEFKMFAMACIDRQNEIDREKREKLERRRRQTEERARRKLARLERGDRGVLGGVIPSCYSCALQ</sequence>